<dbReference type="Gene3D" id="3.30.2290.10">
    <property type="entry name" value="PmbA/TldD superfamily"/>
    <property type="match status" value="1"/>
</dbReference>
<organism evidence="3 4">
    <name type="scientific">Luoshenia tenuis</name>
    <dbReference type="NCBI Taxonomy" id="2763654"/>
    <lineage>
        <taxon>Bacteria</taxon>
        <taxon>Bacillati</taxon>
        <taxon>Bacillota</taxon>
        <taxon>Clostridia</taxon>
        <taxon>Christensenellales</taxon>
        <taxon>Christensenellaceae</taxon>
        <taxon>Luoshenia</taxon>
    </lineage>
</organism>
<feature type="domain" description="Metalloprotease TldD/E central" evidence="2">
    <location>
        <begin position="116"/>
        <end position="218"/>
    </location>
</feature>
<evidence type="ECO:0000313" key="4">
    <source>
        <dbReference type="Proteomes" id="UP000654279"/>
    </source>
</evidence>
<gene>
    <name evidence="3" type="ORF">H8699_08480</name>
</gene>
<protein>
    <submittedName>
        <fullName evidence="3">TldD/PmbA family protein</fullName>
    </submittedName>
</protein>
<dbReference type="InterPro" id="IPR045570">
    <property type="entry name" value="Metalloprtase-TldD/E_cen_dom"/>
</dbReference>
<dbReference type="GO" id="GO:0005829">
    <property type="term" value="C:cytosol"/>
    <property type="evidence" value="ECO:0007669"/>
    <property type="project" value="TreeGrafter"/>
</dbReference>
<dbReference type="SUPFAM" id="SSF111283">
    <property type="entry name" value="Putative modulator of DNA gyrase, PmbA/TldD"/>
    <property type="match status" value="1"/>
</dbReference>
<dbReference type="PANTHER" id="PTHR43421:SF1">
    <property type="entry name" value="METALLOPROTEASE PMBA"/>
    <property type="match status" value="1"/>
</dbReference>
<reference evidence="3" key="1">
    <citation type="submission" date="2020-08" db="EMBL/GenBank/DDBJ databases">
        <title>Genome public.</title>
        <authorList>
            <person name="Liu C."/>
            <person name="Sun Q."/>
        </authorList>
    </citation>
    <scope>NUCLEOTIDE SEQUENCE</scope>
    <source>
        <strain evidence="3">NSJ-44</strain>
    </source>
</reference>
<dbReference type="RefSeq" id="WP_249285304.1">
    <property type="nucleotide sequence ID" value="NZ_JACRSO010000003.1"/>
</dbReference>
<comment type="caution">
    <text evidence="3">The sequence shown here is derived from an EMBL/GenBank/DDBJ whole genome shotgun (WGS) entry which is preliminary data.</text>
</comment>
<dbReference type="GO" id="GO:0006508">
    <property type="term" value="P:proteolysis"/>
    <property type="evidence" value="ECO:0007669"/>
    <property type="project" value="InterPro"/>
</dbReference>
<evidence type="ECO:0000313" key="3">
    <source>
        <dbReference type="EMBL" id="MBC8529461.1"/>
    </source>
</evidence>
<dbReference type="GO" id="GO:0008237">
    <property type="term" value="F:metallopeptidase activity"/>
    <property type="evidence" value="ECO:0007669"/>
    <property type="project" value="InterPro"/>
</dbReference>
<name>A0A926HNS4_9FIRM</name>
<evidence type="ECO:0000259" key="1">
    <source>
        <dbReference type="Pfam" id="PF19289"/>
    </source>
</evidence>
<dbReference type="PANTHER" id="PTHR43421">
    <property type="entry name" value="METALLOPROTEASE PMBA"/>
    <property type="match status" value="1"/>
</dbReference>
<dbReference type="Pfam" id="PF19290">
    <property type="entry name" value="PmbA_TldD_2nd"/>
    <property type="match status" value="1"/>
</dbReference>
<dbReference type="InterPro" id="IPR047657">
    <property type="entry name" value="PmbA"/>
</dbReference>
<dbReference type="AlphaFoldDB" id="A0A926HNS4"/>
<dbReference type="Proteomes" id="UP000654279">
    <property type="component" value="Unassembled WGS sequence"/>
</dbReference>
<dbReference type="InterPro" id="IPR035068">
    <property type="entry name" value="TldD/PmbA_N"/>
</dbReference>
<evidence type="ECO:0000259" key="2">
    <source>
        <dbReference type="Pfam" id="PF19290"/>
    </source>
</evidence>
<dbReference type="InterPro" id="IPR045569">
    <property type="entry name" value="Metalloprtase-TldD/E_C"/>
</dbReference>
<feature type="domain" description="Metalloprotease TldD/E C-terminal" evidence="1">
    <location>
        <begin position="225"/>
        <end position="449"/>
    </location>
</feature>
<keyword evidence="4" id="KW-1185">Reference proteome</keyword>
<dbReference type="Pfam" id="PF19289">
    <property type="entry name" value="PmbA_TldD_3rd"/>
    <property type="match status" value="1"/>
</dbReference>
<proteinExistence type="predicted"/>
<dbReference type="InterPro" id="IPR036059">
    <property type="entry name" value="TldD/PmbA_sf"/>
</dbReference>
<sequence length="450" mass="47866">MTFDAFKDRVFQQAKAAGLEEFELYYTDGEKFAVTVFEGEVESTDISKTAGVGFRAKWQGSMGTSFTEALDERAAGELVTHAMESAQLKHADGEESFQPGGAAYAHWPEQGQGLQAITASQKIELAQSLERRAKALDERVQSVQHCKVQTGRGSVRLVNSLGLDVQFTSGMAMAMLEPVAAQGQERKSGFAYRGADQWAQLDADGLAREAVEDAVDALGAGPLRTGRYEVIFKPQVMCDFLATFAGCFSADAAQKGLSLLAGKEGETVASPAVSLIDNPLMPQVLGAAPFDDEGVPGREKLVIREGVLQTLLHNRRTAAKAGIESTGNASRAGYAGRIGVAPTIFYLAPGPVHTEAALAAQKKAFYVTALEGLHAGANAVSGDFSLSARGFLLENGQRAQPVEQVTLSGNFYQVLREIVKVGDDLYFDLPGGSCFGSPTVWLGELNVAGK</sequence>
<dbReference type="EMBL" id="JACRSO010000003">
    <property type="protein sequence ID" value="MBC8529461.1"/>
    <property type="molecule type" value="Genomic_DNA"/>
</dbReference>
<accession>A0A926HNS4</accession>